<evidence type="ECO:0000313" key="3">
    <source>
        <dbReference type="Proteomes" id="UP000299102"/>
    </source>
</evidence>
<accession>A0A4C1X0K7</accession>
<dbReference type="EMBL" id="BGZK01000679">
    <property type="protein sequence ID" value="GBP55835.1"/>
    <property type="molecule type" value="Genomic_DNA"/>
</dbReference>
<reference evidence="2 3" key="1">
    <citation type="journal article" date="2019" name="Commun. Biol.">
        <title>The bagworm genome reveals a unique fibroin gene that provides high tensile strength.</title>
        <authorList>
            <person name="Kono N."/>
            <person name="Nakamura H."/>
            <person name="Ohtoshi R."/>
            <person name="Tomita M."/>
            <person name="Numata K."/>
            <person name="Arakawa K."/>
        </authorList>
    </citation>
    <scope>NUCLEOTIDE SEQUENCE [LARGE SCALE GENOMIC DNA]</scope>
</reference>
<gene>
    <name evidence="2" type="ORF">EVAR_38432_1</name>
</gene>
<organism evidence="2 3">
    <name type="scientific">Eumeta variegata</name>
    <name type="common">Bagworm moth</name>
    <name type="synonym">Eumeta japonica</name>
    <dbReference type="NCBI Taxonomy" id="151549"/>
    <lineage>
        <taxon>Eukaryota</taxon>
        <taxon>Metazoa</taxon>
        <taxon>Ecdysozoa</taxon>
        <taxon>Arthropoda</taxon>
        <taxon>Hexapoda</taxon>
        <taxon>Insecta</taxon>
        <taxon>Pterygota</taxon>
        <taxon>Neoptera</taxon>
        <taxon>Endopterygota</taxon>
        <taxon>Lepidoptera</taxon>
        <taxon>Glossata</taxon>
        <taxon>Ditrysia</taxon>
        <taxon>Tineoidea</taxon>
        <taxon>Psychidae</taxon>
        <taxon>Oiketicinae</taxon>
        <taxon>Eumeta</taxon>
    </lineage>
</organism>
<evidence type="ECO:0000313" key="2">
    <source>
        <dbReference type="EMBL" id="GBP55835.1"/>
    </source>
</evidence>
<dbReference type="Proteomes" id="UP000299102">
    <property type="component" value="Unassembled WGS sequence"/>
</dbReference>
<dbReference type="AlphaFoldDB" id="A0A4C1X0K7"/>
<protein>
    <submittedName>
        <fullName evidence="2">Uncharacterized protein</fullName>
    </submittedName>
</protein>
<name>A0A4C1X0K7_EUMVA</name>
<keyword evidence="3" id="KW-1185">Reference proteome</keyword>
<proteinExistence type="predicted"/>
<feature type="region of interest" description="Disordered" evidence="1">
    <location>
        <begin position="38"/>
        <end position="58"/>
    </location>
</feature>
<comment type="caution">
    <text evidence="2">The sequence shown here is derived from an EMBL/GenBank/DDBJ whole genome shotgun (WGS) entry which is preliminary data.</text>
</comment>
<sequence>MVLSLKHRKASSAPLKERCCKKKIQFRTTHFFTTCRTRTASTRPSGPSTVPRRLSFGGRERDIHLSTHKALATAQHAPEAIAPLLTNQRADWITARTKPYGTGTGGPLSAVC</sequence>
<evidence type="ECO:0000256" key="1">
    <source>
        <dbReference type="SAM" id="MobiDB-lite"/>
    </source>
</evidence>